<reference evidence="1" key="1">
    <citation type="journal article" date="2020" name="Nature">
        <title>Giant virus diversity and host interactions through global metagenomics.</title>
        <authorList>
            <person name="Schulz F."/>
            <person name="Roux S."/>
            <person name="Paez-Espino D."/>
            <person name="Jungbluth S."/>
            <person name="Walsh D.A."/>
            <person name="Denef V.J."/>
            <person name="McMahon K.D."/>
            <person name="Konstantinidis K.T."/>
            <person name="Eloe-Fadrosh E.A."/>
            <person name="Kyrpides N.C."/>
            <person name="Woyke T."/>
        </authorList>
    </citation>
    <scope>NUCLEOTIDE SEQUENCE</scope>
    <source>
        <strain evidence="1">GVMAG-M-3300023179-150</strain>
    </source>
</reference>
<name>A0A6C0E621_9ZZZZ</name>
<dbReference type="AlphaFoldDB" id="A0A6C0E621"/>
<dbReference type="EMBL" id="MN739746">
    <property type="protein sequence ID" value="QHT24514.1"/>
    <property type="molecule type" value="Genomic_DNA"/>
</dbReference>
<organism evidence="1">
    <name type="scientific">viral metagenome</name>
    <dbReference type="NCBI Taxonomy" id="1070528"/>
    <lineage>
        <taxon>unclassified sequences</taxon>
        <taxon>metagenomes</taxon>
        <taxon>organismal metagenomes</taxon>
    </lineage>
</organism>
<sequence length="144" mass="16884">MASSDTVIVAQLYCKKAKVNTHIDNMTNRTIVLTLENQEHWISYYDGHKFIKKFGPLSSVEIEHKYASINTLMIIDHINKKTTTNEIVSYSCDKMSFKITLRNKTDFMCLYLNYDDYKTDPLQLQKHNLKNFVEKLITTMPHND</sequence>
<accession>A0A6C0E621</accession>
<protein>
    <submittedName>
        <fullName evidence="1">Uncharacterized protein</fullName>
    </submittedName>
</protein>
<proteinExistence type="predicted"/>
<evidence type="ECO:0000313" key="1">
    <source>
        <dbReference type="EMBL" id="QHT24514.1"/>
    </source>
</evidence>